<accession>U7D6E4</accession>
<evidence type="ECO:0000313" key="2">
    <source>
        <dbReference type="EMBL" id="ERP32089.1"/>
    </source>
</evidence>
<dbReference type="EMBL" id="ASJR01000006">
    <property type="protein sequence ID" value="ERP32089.1"/>
    <property type="molecule type" value="Genomic_DNA"/>
</dbReference>
<dbReference type="STRING" id="1313304.CALK_0809"/>
<protein>
    <submittedName>
        <fullName evidence="2">Uncharacterized protein</fullName>
    </submittedName>
</protein>
<name>U7D6E4_9BACT</name>
<gene>
    <name evidence="2" type="ORF">CALK_0809</name>
</gene>
<evidence type="ECO:0000313" key="3">
    <source>
        <dbReference type="Proteomes" id="UP000017148"/>
    </source>
</evidence>
<dbReference type="AlphaFoldDB" id="U7D6E4"/>
<evidence type="ECO:0000256" key="1">
    <source>
        <dbReference type="SAM" id="MobiDB-lite"/>
    </source>
</evidence>
<feature type="region of interest" description="Disordered" evidence="1">
    <location>
        <begin position="1"/>
        <end position="36"/>
    </location>
</feature>
<dbReference type="Proteomes" id="UP000017148">
    <property type="component" value="Unassembled WGS sequence"/>
</dbReference>
<reference evidence="2 3" key="1">
    <citation type="journal article" date="2013" name="Environ. Microbiol.">
        <title>Genome analysis of Chitinivibrio alkaliphilus gen. nov., sp. nov., a novel extremely haloalkaliphilic anaerobic chitinolytic bacterium from the candidate phylum Termite Group 3.</title>
        <authorList>
            <person name="Sorokin D.Y."/>
            <person name="Gumerov V.M."/>
            <person name="Rakitin A.L."/>
            <person name="Beletsky A.V."/>
            <person name="Damste J.S."/>
            <person name="Muyzer G."/>
            <person name="Mardanov A.V."/>
            <person name="Ravin N.V."/>
        </authorList>
    </citation>
    <scope>NUCLEOTIDE SEQUENCE [LARGE SCALE GENOMIC DNA]</scope>
    <source>
        <strain evidence="2 3">ACht1</strain>
    </source>
</reference>
<keyword evidence="3" id="KW-1185">Reference proteome</keyword>
<feature type="compositionally biased region" description="Polar residues" evidence="1">
    <location>
        <begin position="25"/>
        <end position="36"/>
    </location>
</feature>
<sequence length="36" mass="3961">MSIYSLLEQSTEVAPANDEEIDDSWGSSPSTEDTKK</sequence>
<organism evidence="2 3">
    <name type="scientific">Chitinivibrio alkaliphilus ACht1</name>
    <dbReference type="NCBI Taxonomy" id="1313304"/>
    <lineage>
        <taxon>Bacteria</taxon>
        <taxon>Pseudomonadati</taxon>
        <taxon>Fibrobacterota</taxon>
        <taxon>Chitinivibrionia</taxon>
        <taxon>Chitinivibrionales</taxon>
        <taxon>Chitinivibrionaceae</taxon>
        <taxon>Chitinivibrio</taxon>
    </lineage>
</organism>
<comment type="caution">
    <text evidence="2">The sequence shown here is derived from an EMBL/GenBank/DDBJ whole genome shotgun (WGS) entry which is preliminary data.</text>
</comment>
<proteinExistence type="predicted"/>